<evidence type="ECO:0000256" key="1">
    <source>
        <dbReference type="SAM" id="MobiDB-lite"/>
    </source>
</evidence>
<dbReference type="AlphaFoldDB" id="A0A0C9SNQ0"/>
<sequence>MSNWEQIFADLLEAPHKTHTTLNGPGRMKLAEATEAQILALISADKISYMKDPVKVQREHKVLNMMQEEWKKKVNDGRMKKGEKAMARTGQRSKDMLAGGKQKGEQKGKGKGKEKADEIIDNGESGREWEEEKKKKKKVMKWGGAKQAENAKGKASENDRGEYAEKQKQKLRRASDESDDDGADGEGEGDADADTNDDGNHPKSAKKYSKPFSQFNVAQIIFKEEVAKYDVKKGARCFKSQEFW</sequence>
<gene>
    <name evidence="2" type="ORF">PAXINDRAFT_158180</name>
</gene>
<dbReference type="EMBL" id="KN819652">
    <property type="protein sequence ID" value="KIJ08309.1"/>
    <property type="molecule type" value="Genomic_DNA"/>
</dbReference>
<keyword evidence="3" id="KW-1185">Reference proteome</keyword>
<accession>A0A0C9SNQ0</accession>
<feature type="compositionally biased region" description="Basic and acidic residues" evidence="1">
    <location>
        <begin position="149"/>
        <end position="176"/>
    </location>
</feature>
<feature type="compositionally biased region" description="Basic and acidic residues" evidence="1">
    <location>
        <begin position="102"/>
        <end position="133"/>
    </location>
</feature>
<proteinExistence type="predicted"/>
<reference evidence="2 3" key="1">
    <citation type="submission" date="2014-06" db="EMBL/GenBank/DDBJ databases">
        <authorList>
            <consortium name="DOE Joint Genome Institute"/>
            <person name="Kuo A."/>
            <person name="Kohler A."/>
            <person name="Nagy L.G."/>
            <person name="Floudas D."/>
            <person name="Copeland A."/>
            <person name="Barry K.W."/>
            <person name="Cichocki N."/>
            <person name="Veneault-Fourrey C."/>
            <person name="LaButti K."/>
            <person name="Lindquist E.A."/>
            <person name="Lipzen A."/>
            <person name="Lundell T."/>
            <person name="Morin E."/>
            <person name="Murat C."/>
            <person name="Sun H."/>
            <person name="Tunlid A."/>
            <person name="Henrissat B."/>
            <person name="Grigoriev I.V."/>
            <person name="Hibbett D.S."/>
            <person name="Martin F."/>
            <person name="Nordberg H.P."/>
            <person name="Cantor M.N."/>
            <person name="Hua S.X."/>
        </authorList>
    </citation>
    <scope>NUCLEOTIDE SEQUENCE [LARGE SCALE GENOMIC DNA]</scope>
    <source>
        <strain evidence="2 3">ATCC 200175</strain>
    </source>
</reference>
<feature type="region of interest" description="Disordered" evidence="1">
    <location>
        <begin position="76"/>
        <end position="210"/>
    </location>
</feature>
<feature type="compositionally biased region" description="Basic and acidic residues" evidence="1">
    <location>
        <begin position="76"/>
        <end position="86"/>
    </location>
</feature>
<dbReference type="HOGENOM" id="CLU_1138320_0_0_1"/>
<evidence type="ECO:0000313" key="3">
    <source>
        <dbReference type="Proteomes" id="UP000053647"/>
    </source>
</evidence>
<name>A0A0C9SNQ0_PAXIN</name>
<protein>
    <submittedName>
        <fullName evidence="2">Uncharacterized protein</fullName>
    </submittedName>
</protein>
<evidence type="ECO:0000313" key="2">
    <source>
        <dbReference type="EMBL" id="KIJ08309.1"/>
    </source>
</evidence>
<dbReference type="Proteomes" id="UP000053647">
    <property type="component" value="Unassembled WGS sequence"/>
</dbReference>
<reference evidence="3" key="2">
    <citation type="submission" date="2015-01" db="EMBL/GenBank/DDBJ databases">
        <title>Evolutionary Origins and Diversification of the Mycorrhizal Mutualists.</title>
        <authorList>
            <consortium name="DOE Joint Genome Institute"/>
            <consortium name="Mycorrhizal Genomics Consortium"/>
            <person name="Kohler A."/>
            <person name="Kuo A."/>
            <person name="Nagy L.G."/>
            <person name="Floudas D."/>
            <person name="Copeland A."/>
            <person name="Barry K.W."/>
            <person name="Cichocki N."/>
            <person name="Veneault-Fourrey C."/>
            <person name="LaButti K."/>
            <person name="Lindquist E.A."/>
            <person name="Lipzen A."/>
            <person name="Lundell T."/>
            <person name="Morin E."/>
            <person name="Murat C."/>
            <person name="Riley R."/>
            <person name="Ohm R."/>
            <person name="Sun H."/>
            <person name="Tunlid A."/>
            <person name="Henrissat B."/>
            <person name="Grigoriev I.V."/>
            <person name="Hibbett D.S."/>
            <person name="Martin F."/>
        </authorList>
    </citation>
    <scope>NUCLEOTIDE SEQUENCE [LARGE SCALE GENOMIC DNA]</scope>
    <source>
        <strain evidence="3">ATCC 200175</strain>
    </source>
</reference>
<organism evidence="2 3">
    <name type="scientific">Paxillus involutus ATCC 200175</name>
    <dbReference type="NCBI Taxonomy" id="664439"/>
    <lineage>
        <taxon>Eukaryota</taxon>
        <taxon>Fungi</taxon>
        <taxon>Dikarya</taxon>
        <taxon>Basidiomycota</taxon>
        <taxon>Agaricomycotina</taxon>
        <taxon>Agaricomycetes</taxon>
        <taxon>Agaricomycetidae</taxon>
        <taxon>Boletales</taxon>
        <taxon>Paxilineae</taxon>
        <taxon>Paxillaceae</taxon>
        <taxon>Paxillus</taxon>
    </lineage>
</organism>
<feature type="compositionally biased region" description="Acidic residues" evidence="1">
    <location>
        <begin position="177"/>
        <end position="197"/>
    </location>
</feature>